<dbReference type="SUPFAM" id="SSF52047">
    <property type="entry name" value="RNI-like"/>
    <property type="match status" value="1"/>
</dbReference>
<reference evidence="9 10" key="1">
    <citation type="journal article" date="2022" name="Cell">
        <title>Repeat-based holocentromeres influence genome architecture and karyotype evolution.</title>
        <authorList>
            <person name="Hofstatter P.G."/>
            <person name="Thangavel G."/>
            <person name="Lux T."/>
            <person name="Neumann P."/>
            <person name="Vondrak T."/>
            <person name="Novak P."/>
            <person name="Zhang M."/>
            <person name="Costa L."/>
            <person name="Castellani M."/>
            <person name="Scott A."/>
            <person name="Toegelov H."/>
            <person name="Fuchs J."/>
            <person name="Mata-Sucre Y."/>
            <person name="Dias Y."/>
            <person name="Vanzela A.L.L."/>
            <person name="Huettel B."/>
            <person name="Almeida C.C.S."/>
            <person name="Simkova H."/>
            <person name="Souza G."/>
            <person name="Pedrosa-Harand A."/>
            <person name="Macas J."/>
            <person name="Mayer K.F.X."/>
            <person name="Houben A."/>
            <person name="Marques A."/>
        </authorList>
    </citation>
    <scope>NUCLEOTIDE SEQUENCE [LARGE SCALE GENOMIC DNA]</scope>
    <source>
        <strain evidence="9">RhyTen1mFocal</strain>
    </source>
</reference>
<keyword evidence="10" id="KW-1185">Reference proteome</keyword>
<evidence type="ECO:0000256" key="3">
    <source>
        <dbReference type="ARBA" id="ARBA00022737"/>
    </source>
</evidence>
<evidence type="ECO:0000259" key="7">
    <source>
        <dbReference type="Pfam" id="PF00931"/>
    </source>
</evidence>
<evidence type="ECO:0000256" key="5">
    <source>
        <dbReference type="ARBA" id="ARBA00022821"/>
    </source>
</evidence>
<comment type="similarity">
    <text evidence="1">Belongs to the disease resistance NB-LRR family.</text>
</comment>
<dbReference type="GO" id="GO:0006952">
    <property type="term" value="P:defense response"/>
    <property type="evidence" value="ECO:0007669"/>
    <property type="project" value="UniProtKB-KW"/>
</dbReference>
<feature type="domain" description="Disease resistance N-terminal" evidence="8">
    <location>
        <begin position="11"/>
        <end position="95"/>
    </location>
</feature>
<evidence type="ECO:0000259" key="8">
    <source>
        <dbReference type="Pfam" id="PF18052"/>
    </source>
</evidence>
<protein>
    <submittedName>
        <fullName evidence="9">Uncharacterized protein</fullName>
    </submittedName>
</protein>
<dbReference type="PANTHER" id="PTHR36766:SF70">
    <property type="entry name" value="DISEASE RESISTANCE PROTEIN RGA4"/>
    <property type="match status" value="1"/>
</dbReference>
<evidence type="ECO:0000313" key="10">
    <source>
        <dbReference type="Proteomes" id="UP001210211"/>
    </source>
</evidence>
<dbReference type="InterPro" id="IPR002182">
    <property type="entry name" value="NB-ARC"/>
</dbReference>
<dbReference type="SUPFAM" id="SSF52540">
    <property type="entry name" value="P-loop containing nucleoside triphosphate hydrolases"/>
    <property type="match status" value="1"/>
</dbReference>
<proteinExistence type="inferred from homology"/>
<organism evidence="9 10">
    <name type="scientific">Rhynchospora tenuis</name>
    <dbReference type="NCBI Taxonomy" id="198213"/>
    <lineage>
        <taxon>Eukaryota</taxon>
        <taxon>Viridiplantae</taxon>
        <taxon>Streptophyta</taxon>
        <taxon>Embryophyta</taxon>
        <taxon>Tracheophyta</taxon>
        <taxon>Spermatophyta</taxon>
        <taxon>Magnoliopsida</taxon>
        <taxon>Liliopsida</taxon>
        <taxon>Poales</taxon>
        <taxon>Cyperaceae</taxon>
        <taxon>Cyperoideae</taxon>
        <taxon>Rhynchosporeae</taxon>
        <taxon>Rhynchospora</taxon>
    </lineage>
</organism>
<sequence length="568" mass="65191">MAGTIAVSTLVKIVGEKLGSKLLKEFSSLWGVKNDLEALESAISTIRDVLDDAEQYFQENKPVYNWLMKLKEVVYDADDLLDKIYLEAEKEKSKSYGKTSKVGNFISNANPLKPLKFKLVNKIKSINKRLDAVAAEKEKYLLGGLGKTTLAQLAYNEDELKEYFNLKIWVYVSQDFNIGNIVTAMMDSVSKGECKLQNPSNLAEELQKYLNGKRFLIVLDDIWNENQEEWEKLKVILKCGAIGRAEYPNWMMVLSENNTEKFPYLTSLTLSHFKQCSSLSSLAGLSQLKYLKLEGMLFLTNYSGHFPSLDELHLCEMPNLEEVKTMKLDTENVYKPAFPRLSKLVISGYPKVRIKPHLPTSVVKLELEKSNEELLGVEYFNGESSSEICSQLLGIRELRIRQMETELVLLKHLSSLTRLQFGWCKRNCLPESMRHLSSLRELDISGCRGLHALPEWLGELKSLEQLEITWTPLACLPESMKHMSFLRELWFWNCHGLHVLPEWFGELKSLKDLIIRETPLTCLPRSMKQLTALQCLVIGKCPELERRCEREKGDDWHLISHIPSVSIW</sequence>
<dbReference type="Gene3D" id="3.80.10.10">
    <property type="entry name" value="Ribonuclease Inhibitor"/>
    <property type="match status" value="2"/>
</dbReference>
<dbReference type="EMBL" id="JAMRDG010000002">
    <property type="protein sequence ID" value="KAJ3684303.1"/>
    <property type="molecule type" value="Genomic_DNA"/>
</dbReference>
<dbReference type="PANTHER" id="PTHR36766">
    <property type="entry name" value="PLANT BROAD-SPECTRUM MILDEW RESISTANCE PROTEIN RPW8"/>
    <property type="match status" value="1"/>
</dbReference>
<dbReference type="GO" id="GO:0043531">
    <property type="term" value="F:ADP binding"/>
    <property type="evidence" value="ECO:0007669"/>
    <property type="project" value="InterPro"/>
</dbReference>
<dbReference type="Pfam" id="PF00931">
    <property type="entry name" value="NB-ARC"/>
    <property type="match status" value="1"/>
</dbReference>
<keyword evidence="5" id="KW-0611">Plant defense</keyword>
<keyword evidence="6" id="KW-0067">ATP-binding</keyword>
<evidence type="ECO:0000256" key="6">
    <source>
        <dbReference type="ARBA" id="ARBA00022840"/>
    </source>
</evidence>
<dbReference type="Proteomes" id="UP001210211">
    <property type="component" value="Unassembled WGS sequence"/>
</dbReference>
<name>A0AAD5WC44_9POAL</name>
<comment type="caution">
    <text evidence="9">The sequence shown here is derived from an EMBL/GenBank/DDBJ whole genome shotgun (WGS) entry which is preliminary data.</text>
</comment>
<feature type="domain" description="NB-ARC" evidence="7">
    <location>
        <begin position="143"/>
        <end position="238"/>
    </location>
</feature>
<dbReference type="InterPro" id="IPR038005">
    <property type="entry name" value="RX-like_CC"/>
</dbReference>
<dbReference type="GO" id="GO:0051707">
    <property type="term" value="P:response to other organism"/>
    <property type="evidence" value="ECO:0007669"/>
    <property type="project" value="UniProtKB-ARBA"/>
</dbReference>
<evidence type="ECO:0000256" key="4">
    <source>
        <dbReference type="ARBA" id="ARBA00022741"/>
    </source>
</evidence>
<dbReference type="InterPro" id="IPR041118">
    <property type="entry name" value="Rx_N"/>
</dbReference>
<dbReference type="Pfam" id="PF18052">
    <property type="entry name" value="Rx_N"/>
    <property type="match status" value="1"/>
</dbReference>
<dbReference type="AlphaFoldDB" id="A0AAD5WC44"/>
<evidence type="ECO:0000313" key="9">
    <source>
        <dbReference type="EMBL" id="KAJ3684303.1"/>
    </source>
</evidence>
<keyword evidence="2" id="KW-0433">Leucine-rich repeat</keyword>
<dbReference type="InterPro" id="IPR032675">
    <property type="entry name" value="LRR_dom_sf"/>
</dbReference>
<dbReference type="InterPro" id="IPR027417">
    <property type="entry name" value="P-loop_NTPase"/>
</dbReference>
<evidence type="ECO:0000256" key="2">
    <source>
        <dbReference type="ARBA" id="ARBA00022614"/>
    </source>
</evidence>
<accession>A0AAD5WC44</accession>
<keyword evidence="3" id="KW-0677">Repeat</keyword>
<evidence type="ECO:0000256" key="1">
    <source>
        <dbReference type="ARBA" id="ARBA00008894"/>
    </source>
</evidence>
<dbReference type="GO" id="GO:0005524">
    <property type="term" value="F:ATP binding"/>
    <property type="evidence" value="ECO:0007669"/>
    <property type="project" value="UniProtKB-KW"/>
</dbReference>
<dbReference type="CDD" id="cd14798">
    <property type="entry name" value="RX-CC_like"/>
    <property type="match status" value="1"/>
</dbReference>
<dbReference type="PRINTS" id="PR00364">
    <property type="entry name" value="DISEASERSIST"/>
</dbReference>
<dbReference type="Gene3D" id="3.40.50.300">
    <property type="entry name" value="P-loop containing nucleotide triphosphate hydrolases"/>
    <property type="match status" value="1"/>
</dbReference>
<gene>
    <name evidence="9" type="ORF">LUZ61_013467</name>
</gene>
<keyword evidence="4" id="KW-0547">Nucleotide-binding</keyword>